<dbReference type="Gramene" id="ESQ41713">
    <property type="protein sequence ID" value="ESQ41713"/>
    <property type="gene ID" value="EUTSA_v10016100mg"/>
</dbReference>
<proteinExistence type="predicted"/>
<dbReference type="AlphaFoldDB" id="V4LPE8"/>
<dbReference type="EMBL" id="KI517464">
    <property type="protein sequence ID" value="ESQ41713.1"/>
    <property type="molecule type" value="Genomic_DNA"/>
</dbReference>
<sequence>MISLTTFGMGRTRVMLSLLEQKPNDDQRHIYGFKAKQHKFKRSLLSPYGDWRGDIDSFFHSCSVLYLISFTE</sequence>
<organism evidence="1 2">
    <name type="scientific">Eutrema salsugineum</name>
    <name type="common">Saltwater cress</name>
    <name type="synonym">Sisymbrium salsugineum</name>
    <dbReference type="NCBI Taxonomy" id="72664"/>
    <lineage>
        <taxon>Eukaryota</taxon>
        <taxon>Viridiplantae</taxon>
        <taxon>Streptophyta</taxon>
        <taxon>Embryophyta</taxon>
        <taxon>Tracheophyta</taxon>
        <taxon>Spermatophyta</taxon>
        <taxon>Magnoliopsida</taxon>
        <taxon>eudicotyledons</taxon>
        <taxon>Gunneridae</taxon>
        <taxon>Pentapetalae</taxon>
        <taxon>rosids</taxon>
        <taxon>malvids</taxon>
        <taxon>Brassicales</taxon>
        <taxon>Brassicaceae</taxon>
        <taxon>Eutremeae</taxon>
        <taxon>Eutrema</taxon>
    </lineage>
</organism>
<gene>
    <name evidence="1" type="ORF">EUTSA_v10016100mg</name>
</gene>
<dbReference type="Proteomes" id="UP000030689">
    <property type="component" value="Unassembled WGS sequence"/>
</dbReference>
<accession>V4LPE8</accession>
<reference evidence="1 2" key="1">
    <citation type="journal article" date="2013" name="Front. Plant Sci.">
        <title>The Reference Genome of the Halophytic Plant Eutrema salsugineum.</title>
        <authorList>
            <person name="Yang R."/>
            <person name="Jarvis D.E."/>
            <person name="Chen H."/>
            <person name="Beilstein M.A."/>
            <person name="Grimwood J."/>
            <person name="Jenkins J."/>
            <person name="Shu S."/>
            <person name="Prochnik S."/>
            <person name="Xin M."/>
            <person name="Ma C."/>
            <person name="Schmutz J."/>
            <person name="Wing R.A."/>
            <person name="Mitchell-Olds T."/>
            <person name="Schumaker K.S."/>
            <person name="Wang X."/>
        </authorList>
    </citation>
    <scope>NUCLEOTIDE SEQUENCE [LARGE SCALE GENOMIC DNA]</scope>
</reference>
<protein>
    <submittedName>
        <fullName evidence="1">Uncharacterized protein</fullName>
    </submittedName>
</protein>
<evidence type="ECO:0000313" key="1">
    <source>
        <dbReference type="EMBL" id="ESQ41713.1"/>
    </source>
</evidence>
<evidence type="ECO:0000313" key="2">
    <source>
        <dbReference type="Proteomes" id="UP000030689"/>
    </source>
</evidence>
<keyword evidence="2" id="KW-1185">Reference proteome</keyword>
<dbReference type="KEGG" id="eus:EUTSA_v10016100mg"/>
<name>V4LPE8_EUTSA</name>